<dbReference type="EMBL" id="CP158373">
    <property type="protein sequence ID" value="XBY66869.1"/>
    <property type="molecule type" value="Genomic_DNA"/>
</dbReference>
<name>A0AAU7YAA0_9PSED</name>
<evidence type="ECO:0000256" key="2">
    <source>
        <dbReference type="ARBA" id="ARBA00004651"/>
    </source>
</evidence>
<dbReference type="NCBIfam" id="TIGR01528">
    <property type="entry name" value="NMN_trans_PnuC"/>
    <property type="match status" value="1"/>
</dbReference>
<evidence type="ECO:0000256" key="1">
    <source>
        <dbReference type="ARBA" id="ARBA00002672"/>
    </source>
</evidence>
<proteinExistence type="inferred from homology"/>
<keyword evidence="6" id="KW-1003">Cell membrane</keyword>
<dbReference type="RefSeq" id="WP_021220236.1">
    <property type="nucleotide sequence ID" value="NZ_CP158373.1"/>
</dbReference>
<evidence type="ECO:0000256" key="3">
    <source>
        <dbReference type="ARBA" id="ARBA00006669"/>
    </source>
</evidence>
<dbReference type="PANTHER" id="PTHR36122">
    <property type="entry name" value="NICOTINAMIDE RIBOSIDE TRANSPORTER PNUC"/>
    <property type="match status" value="1"/>
</dbReference>
<protein>
    <recommendedName>
        <fullName evidence="4">Nicotinamide riboside transporter PnuC</fullName>
    </recommendedName>
</protein>
<dbReference type="AlphaFoldDB" id="A0AAU7YAA0"/>
<evidence type="ECO:0000256" key="5">
    <source>
        <dbReference type="ARBA" id="ARBA00022448"/>
    </source>
</evidence>
<keyword evidence="5" id="KW-0813">Transport</keyword>
<gene>
    <name evidence="11" type="primary">pnuC</name>
    <name evidence="11" type="ORF">ABS648_14210</name>
</gene>
<evidence type="ECO:0000256" key="4">
    <source>
        <dbReference type="ARBA" id="ARBA00017522"/>
    </source>
</evidence>
<feature type="transmembrane region" description="Helical" evidence="10">
    <location>
        <begin position="86"/>
        <end position="106"/>
    </location>
</feature>
<keyword evidence="7 10" id="KW-0812">Transmembrane</keyword>
<dbReference type="GO" id="GO:0034257">
    <property type="term" value="F:nicotinamide riboside transmembrane transporter activity"/>
    <property type="evidence" value="ECO:0007669"/>
    <property type="project" value="InterPro"/>
</dbReference>
<evidence type="ECO:0000313" key="11">
    <source>
        <dbReference type="EMBL" id="XBY66869.1"/>
    </source>
</evidence>
<evidence type="ECO:0000256" key="9">
    <source>
        <dbReference type="ARBA" id="ARBA00023136"/>
    </source>
</evidence>
<evidence type="ECO:0000256" key="6">
    <source>
        <dbReference type="ARBA" id="ARBA00022475"/>
    </source>
</evidence>
<sequence length="198" mass="21967">MSTLEIVAVLINILGVWLTAQRIRWCWPVSVVAVLLYAWIFFGVKLYSDMLLQLVFALLQGYGWWRWSSGQSVAGKVRVERLPPRVARVSLLAGLLGAVLLGSLMHHFTDAAVPWVDALLTAFSLVASFWAARKYLASWGLWIVLDIAYVGLFLYKDLQLTAALYAGFVILAAYGLHAWRKDLDAQDRALPQGAGATS</sequence>
<evidence type="ECO:0000256" key="10">
    <source>
        <dbReference type="SAM" id="Phobius"/>
    </source>
</evidence>
<dbReference type="GO" id="GO:0005886">
    <property type="term" value="C:plasma membrane"/>
    <property type="evidence" value="ECO:0007669"/>
    <property type="project" value="UniProtKB-SubCell"/>
</dbReference>
<reference evidence="11" key="1">
    <citation type="submission" date="2023-08" db="EMBL/GenBank/DDBJ databases">
        <title>Increased levels of nutrients transform a symbiont into a lethal pathobiont.</title>
        <authorList>
            <person name="Lachnit T."/>
            <person name="Ulrich L."/>
            <person name="Willmer F.M."/>
            <person name="Hasenbein T."/>
            <person name="Steiner L.X."/>
            <person name="Wolters M."/>
            <person name="Herbst E.M."/>
            <person name="Deines P."/>
        </authorList>
    </citation>
    <scope>NUCLEOTIDE SEQUENCE</scope>
    <source>
        <strain evidence="11">T3</strain>
    </source>
</reference>
<keyword evidence="9 10" id="KW-0472">Membrane</keyword>
<dbReference type="InterPro" id="IPR006419">
    <property type="entry name" value="NMN_transpt_PnuC"/>
</dbReference>
<dbReference type="PANTHER" id="PTHR36122:SF2">
    <property type="entry name" value="NICOTINAMIDE RIBOSIDE TRANSPORTER PNUC"/>
    <property type="match status" value="1"/>
</dbReference>
<dbReference type="Pfam" id="PF04973">
    <property type="entry name" value="NMN_transporter"/>
    <property type="match status" value="1"/>
</dbReference>
<feature type="transmembrane region" description="Helical" evidence="10">
    <location>
        <begin position="162"/>
        <end position="179"/>
    </location>
</feature>
<comment type="function">
    <text evidence="1">Required for nicotinamide riboside transport across the inner membrane.</text>
</comment>
<feature type="transmembrane region" description="Helical" evidence="10">
    <location>
        <begin position="25"/>
        <end position="44"/>
    </location>
</feature>
<feature type="transmembrane region" description="Helical" evidence="10">
    <location>
        <begin position="112"/>
        <end position="132"/>
    </location>
</feature>
<keyword evidence="8 10" id="KW-1133">Transmembrane helix</keyword>
<accession>A0AAU7YAA0</accession>
<organism evidence="11">
    <name type="scientific">Pseudomonas solani</name>
    <dbReference type="NCBI Taxonomy" id="2731552"/>
    <lineage>
        <taxon>Bacteria</taxon>
        <taxon>Pseudomonadati</taxon>
        <taxon>Pseudomonadota</taxon>
        <taxon>Gammaproteobacteria</taxon>
        <taxon>Pseudomonadales</taxon>
        <taxon>Pseudomonadaceae</taxon>
        <taxon>Pseudomonas</taxon>
    </lineage>
</organism>
<comment type="similarity">
    <text evidence="3">Belongs to the nicotinamide ribonucleoside (NR) uptake permease (TC 4.B.1) family.</text>
</comment>
<feature type="transmembrane region" description="Helical" evidence="10">
    <location>
        <begin position="50"/>
        <end position="65"/>
    </location>
</feature>
<comment type="subcellular location">
    <subcellularLocation>
        <location evidence="2">Cell membrane</location>
        <topology evidence="2">Multi-pass membrane protein</topology>
    </subcellularLocation>
</comment>
<evidence type="ECO:0000256" key="8">
    <source>
        <dbReference type="ARBA" id="ARBA00022989"/>
    </source>
</evidence>
<feature type="transmembrane region" description="Helical" evidence="10">
    <location>
        <begin position="139"/>
        <end position="156"/>
    </location>
</feature>
<evidence type="ECO:0000256" key="7">
    <source>
        <dbReference type="ARBA" id="ARBA00022692"/>
    </source>
</evidence>